<gene>
    <name evidence="1" type="ORF">Pyn_11483</name>
</gene>
<comment type="caution">
    <text evidence="1">The sequence shown here is derived from an EMBL/GenBank/DDBJ whole genome shotgun (WGS) entry which is preliminary data.</text>
</comment>
<protein>
    <submittedName>
        <fullName evidence="1">Uncharacterized protein</fullName>
    </submittedName>
</protein>
<evidence type="ECO:0000313" key="2">
    <source>
        <dbReference type="Proteomes" id="UP000250321"/>
    </source>
</evidence>
<proteinExistence type="predicted"/>
<organism evidence="1 2">
    <name type="scientific">Prunus yedoensis var. nudiflora</name>
    <dbReference type="NCBI Taxonomy" id="2094558"/>
    <lineage>
        <taxon>Eukaryota</taxon>
        <taxon>Viridiplantae</taxon>
        <taxon>Streptophyta</taxon>
        <taxon>Embryophyta</taxon>
        <taxon>Tracheophyta</taxon>
        <taxon>Spermatophyta</taxon>
        <taxon>Magnoliopsida</taxon>
        <taxon>eudicotyledons</taxon>
        <taxon>Gunneridae</taxon>
        <taxon>Pentapetalae</taxon>
        <taxon>rosids</taxon>
        <taxon>fabids</taxon>
        <taxon>Rosales</taxon>
        <taxon>Rosaceae</taxon>
        <taxon>Amygdaloideae</taxon>
        <taxon>Amygdaleae</taxon>
        <taxon>Prunus</taxon>
    </lineage>
</organism>
<dbReference type="AlphaFoldDB" id="A0A314XIL8"/>
<name>A0A314XIL8_PRUYE</name>
<reference evidence="1 2" key="1">
    <citation type="submission" date="2018-02" db="EMBL/GenBank/DDBJ databases">
        <title>Draft genome of wild Prunus yedoensis var. nudiflora.</title>
        <authorList>
            <person name="Baek S."/>
            <person name="Kim J.-H."/>
            <person name="Choi K."/>
            <person name="Kim G.-B."/>
            <person name="Cho A."/>
            <person name="Jang H."/>
            <person name="Shin C.-H."/>
            <person name="Yu H.-J."/>
            <person name="Mun J.-H."/>
        </authorList>
    </citation>
    <scope>NUCLEOTIDE SEQUENCE [LARGE SCALE GENOMIC DNA]</scope>
    <source>
        <strain evidence="2">cv. Jeju island</strain>
        <tissue evidence="1">Leaf</tissue>
    </source>
</reference>
<keyword evidence="2" id="KW-1185">Reference proteome</keyword>
<accession>A0A314XIL8</accession>
<dbReference type="EMBL" id="PJQY01002436">
    <property type="protein sequence ID" value="PQP93722.1"/>
    <property type="molecule type" value="Genomic_DNA"/>
</dbReference>
<evidence type="ECO:0000313" key="1">
    <source>
        <dbReference type="EMBL" id="PQP93722.1"/>
    </source>
</evidence>
<sequence length="95" mass="10530">MSLHPQLSSEVPVELALLLNQILYGLLDFNTQVIEAVAAVGKGAAERARLQLGNSYFWLKGCSNGAMVGWQRNLQSLISHIGDFQFNELACRFFC</sequence>
<dbReference type="Proteomes" id="UP000250321">
    <property type="component" value="Unassembled WGS sequence"/>
</dbReference>